<dbReference type="GO" id="GO:0004674">
    <property type="term" value="F:protein serine/threonine kinase activity"/>
    <property type="evidence" value="ECO:0007669"/>
    <property type="project" value="UniProtKB-KW"/>
</dbReference>
<evidence type="ECO:0000256" key="2">
    <source>
        <dbReference type="ARBA" id="ARBA00012513"/>
    </source>
</evidence>
<dbReference type="InterPro" id="IPR000719">
    <property type="entry name" value="Prot_kinase_dom"/>
</dbReference>
<dbReference type="InterPro" id="IPR001245">
    <property type="entry name" value="Ser-Thr/Tyr_kinase_cat_dom"/>
</dbReference>
<dbReference type="FunFam" id="3.30.200.20:FF:000309">
    <property type="entry name" value="Leucine-rich repeat receptor protein kinase MSP1"/>
    <property type="match status" value="1"/>
</dbReference>
<name>A0AAW0LNF2_QUESU</name>
<evidence type="ECO:0000256" key="10">
    <source>
        <dbReference type="ARBA" id="ARBA00022741"/>
    </source>
</evidence>
<dbReference type="Pfam" id="PF00560">
    <property type="entry name" value="LRR_1"/>
    <property type="match status" value="2"/>
</dbReference>
<reference evidence="21 22" key="1">
    <citation type="journal article" date="2018" name="Sci. Data">
        <title>The draft genome sequence of cork oak.</title>
        <authorList>
            <person name="Ramos A.M."/>
            <person name="Usie A."/>
            <person name="Barbosa P."/>
            <person name="Barros P.M."/>
            <person name="Capote T."/>
            <person name="Chaves I."/>
            <person name="Simoes F."/>
            <person name="Abreu I."/>
            <person name="Carrasquinho I."/>
            <person name="Faro C."/>
            <person name="Guimaraes J.B."/>
            <person name="Mendonca D."/>
            <person name="Nobrega F."/>
            <person name="Rodrigues L."/>
            <person name="Saibo N.J.M."/>
            <person name="Varela M.C."/>
            <person name="Egas C."/>
            <person name="Matos J."/>
            <person name="Miguel C.M."/>
            <person name="Oliveira M.M."/>
            <person name="Ricardo C.P."/>
            <person name="Goncalves S."/>
        </authorList>
    </citation>
    <scope>NUCLEOTIDE SEQUENCE [LARGE SCALE GENOMIC DNA]</scope>
    <source>
        <strain evidence="22">cv. HL8</strain>
    </source>
</reference>
<evidence type="ECO:0000256" key="6">
    <source>
        <dbReference type="ARBA" id="ARBA00022679"/>
    </source>
</evidence>
<dbReference type="InterPro" id="IPR011009">
    <property type="entry name" value="Kinase-like_dom_sf"/>
</dbReference>
<dbReference type="EMBL" id="PKMF04000069">
    <property type="protein sequence ID" value="KAK7853070.1"/>
    <property type="molecule type" value="Genomic_DNA"/>
</dbReference>
<dbReference type="PANTHER" id="PTHR48005:SF70">
    <property type="entry name" value="MDIS1-INTERACTING RECEPTOR LIKE KINASE 2-LIKE"/>
    <property type="match status" value="1"/>
</dbReference>
<keyword evidence="9" id="KW-0677">Repeat</keyword>
<dbReference type="InterPro" id="IPR003591">
    <property type="entry name" value="Leu-rich_rpt_typical-subtyp"/>
</dbReference>
<evidence type="ECO:0000259" key="20">
    <source>
        <dbReference type="PROSITE" id="PS50011"/>
    </source>
</evidence>
<evidence type="ECO:0000256" key="5">
    <source>
        <dbReference type="ARBA" id="ARBA00022614"/>
    </source>
</evidence>
<keyword evidence="15 21" id="KW-0675">Receptor</keyword>
<dbReference type="EC" id="2.7.11.1" evidence="2"/>
<comment type="subcellular location">
    <subcellularLocation>
        <location evidence="1">Membrane</location>
        <topology evidence="1">Single-pass type I membrane protein</topology>
    </subcellularLocation>
</comment>
<evidence type="ECO:0000256" key="7">
    <source>
        <dbReference type="ARBA" id="ARBA00022692"/>
    </source>
</evidence>
<dbReference type="Gene3D" id="3.30.200.20">
    <property type="entry name" value="Phosphorylase Kinase, domain 1"/>
    <property type="match status" value="1"/>
</dbReference>
<comment type="catalytic activity">
    <reaction evidence="17">
        <text>L-threonyl-[protein] + ATP = O-phospho-L-threonyl-[protein] + ADP + H(+)</text>
        <dbReference type="Rhea" id="RHEA:46608"/>
        <dbReference type="Rhea" id="RHEA-COMP:11060"/>
        <dbReference type="Rhea" id="RHEA-COMP:11605"/>
        <dbReference type="ChEBI" id="CHEBI:15378"/>
        <dbReference type="ChEBI" id="CHEBI:30013"/>
        <dbReference type="ChEBI" id="CHEBI:30616"/>
        <dbReference type="ChEBI" id="CHEBI:61977"/>
        <dbReference type="ChEBI" id="CHEBI:456216"/>
        <dbReference type="EC" id="2.7.11.1"/>
    </reaction>
</comment>
<evidence type="ECO:0000313" key="21">
    <source>
        <dbReference type="EMBL" id="KAK7853070.1"/>
    </source>
</evidence>
<dbReference type="GO" id="GO:0005524">
    <property type="term" value="F:ATP binding"/>
    <property type="evidence" value="ECO:0007669"/>
    <property type="project" value="UniProtKB-KW"/>
</dbReference>
<dbReference type="PROSITE" id="PS50011">
    <property type="entry name" value="PROTEIN_KINASE_DOM"/>
    <property type="match status" value="1"/>
</dbReference>
<dbReference type="InterPro" id="IPR008266">
    <property type="entry name" value="Tyr_kinase_AS"/>
</dbReference>
<comment type="catalytic activity">
    <reaction evidence="18">
        <text>L-seryl-[protein] + ATP = O-phospho-L-seryl-[protein] + ADP + H(+)</text>
        <dbReference type="Rhea" id="RHEA:17989"/>
        <dbReference type="Rhea" id="RHEA-COMP:9863"/>
        <dbReference type="Rhea" id="RHEA-COMP:11604"/>
        <dbReference type="ChEBI" id="CHEBI:15378"/>
        <dbReference type="ChEBI" id="CHEBI:29999"/>
        <dbReference type="ChEBI" id="CHEBI:30616"/>
        <dbReference type="ChEBI" id="CHEBI:83421"/>
        <dbReference type="ChEBI" id="CHEBI:456216"/>
        <dbReference type="EC" id="2.7.11.1"/>
    </reaction>
</comment>
<comment type="caution">
    <text evidence="21">The sequence shown here is derived from an EMBL/GenBank/DDBJ whole genome shotgun (WGS) entry which is preliminary data.</text>
</comment>
<dbReference type="InterPro" id="IPR051420">
    <property type="entry name" value="Ser_Thr_Kinases_DiverseReg"/>
</dbReference>
<evidence type="ECO:0000256" key="12">
    <source>
        <dbReference type="ARBA" id="ARBA00022840"/>
    </source>
</evidence>
<keyword evidence="12" id="KW-0067">ATP-binding</keyword>
<dbReference type="FunFam" id="3.80.10.10:FF:000453">
    <property type="entry name" value="Leucine-rich receptor-like protein kinase family protein"/>
    <property type="match status" value="1"/>
</dbReference>
<keyword evidence="10" id="KW-0547">Nucleotide-binding</keyword>
<proteinExistence type="predicted"/>
<dbReference type="GO" id="GO:0006952">
    <property type="term" value="P:defense response"/>
    <property type="evidence" value="ECO:0007669"/>
    <property type="project" value="UniProtKB-ARBA"/>
</dbReference>
<dbReference type="PANTHER" id="PTHR48005">
    <property type="entry name" value="LEUCINE RICH REPEAT KINASE 2"/>
    <property type="match status" value="1"/>
</dbReference>
<dbReference type="Pfam" id="PF23598">
    <property type="entry name" value="LRR_14"/>
    <property type="match status" value="1"/>
</dbReference>
<evidence type="ECO:0000256" key="1">
    <source>
        <dbReference type="ARBA" id="ARBA00004479"/>
    </source>
</evidence>
<dbReference type="Proteomes" id="UP000237347">
    <property type="component" value="Unassembled WGS sequence"/>
</dbReference>
<evidence type="ECO:0000256" key="3">
    <source>
        <dbReference type="ARBA" id="ARBA00022527"/>
    </source>
</evidence>
<feature type="domain" description="Protein kinase" evidence="20">
    <location>
        <begin position="480"/>
        <end position="764"/>
    </location>
</feature>
<evidence type="ECO:0000256" key="4">
    <source>
        <dbReference type="ARBA" id="ARBA00022553"/>
    </source>
</evidence>
<keyword evidence="11 21" id="KW-0418">Kinase</keyword>
<dbReference type="AlphaFoldDB" id="A0AAW0LNF2"/>
<dbReference type="SMART" id="SM00369">
    <property type="entry name" value="LRR_TYP"/>
    <property type="match status" value="8"/>
</dbReference>
<dbReference type="Gene3D" id="1.10.510.10">
    <property type="entry name" value="Transferase(Phosphotransferase) domain 1"/>
    <property type="match status" value="1"/>
</dbReference>
<feature type="transmembrane region" description="Helical" evidence="19">
    <location>
        <begin position="445"/>
        <end position="471"/>
    </location>
</feature>
<dbReference type="InterPro" id="IPR001611">
    <property type="entry name" value="Leu-rich_rpt"/>
</dbReference>
<dbReference type="SUPFAM" id="SSF56112">
    <property type="entry name" value="Protein kinase-like (PK-like)"/>
    <property type="match status" value="1"/>
</dbReference>
<evidence type="ECO:0000256" key="8">
    <source>
        <dbReference type="ARBA" id="ARBA00022729"/>
    </source>
</evidence>
<protein>
    <recommendedName>
        <fullName evidence="2">non-specific serine/threonine protein kinase</fullName>
        <ecNumber evidence="2">2.7.11.1</ecNumber>
    </recommendedName>
</protein>
<evidence type="ECO:0000256" key="18">
    <source>
        <dbReference type="ARBA" id="ARBA00048679"/>
    </source>
</evidence>
<gene>
    <name evidence="21" type="primary">MIK2_116</name>
    <name evidence="21" type="ORF">CFP56_037130</name>
</gene>
<dbReference type="PRINTS" id="PR00019">
    <property type="entry name" value="LEURICHRPT"/>
</dbReference>
<dbReference type="Pfam" id="PF13855">
    <property type="entry name" value="LRR_8"/>
    <property type="match status" value="2"/>
</dbReference>
<sequence>MLASLTWLNLYNNNLSGSIPTSIGNLGNLNVLCLDSNKLSGSIPQEIGMLGSLLVFSLTDNNLSGQIPASVGNLTKLTRLRLHINKLSGYIPQEIGKLKLLTNLYLSMNDLNGSIPYEFNNLTYLEHFELSKNMLSGYLPQNVCNGRSLQNFIAFDNYLIGSIPKSLRNCTSLIRVRLERNQLGGNISEGFGIYPNLKYIDLSDNNFYGEISTKWGHFQNLQSLKISNNKISGVIPPELGRSTQLHLLDLSFNHLVGQIPKELGRLASLFHLNLGDNKLSGSIPLEIGMLSELQYLILSANNLTKSIPSKLLNLSLSKNKLRGGVPSEIGNLHFLEMLDLSENSLIGKIPAELGELQSLEILNLSHNDLSNSIPTTFDKMSSLIIVDISYNQLDGPLPNNKAFREAPFGALRNNTGLCGNASSLKACPSSITWNKNPGETERNKVLIFFIIPILGTMSLSLIVAGILYTLLKRLGLRNKLNNQREVQNGNMLAIWSSDEKMVYENIIEATEGFDSKHCVGVGGCGKLQADQVVAVKKLHSGEDGGISNAKAFENEIHALLEIRHRNVVKLYGFCSHPRHSFLVYQYLEGGNLKETLSNKEEAINFEWIRRANVVRGVADALSYMHHDCLPPIVHRDISSKNIMLDLEYEAHISDFGTAKFIYFAEFAYTMEVNEKCDVYSFGVLALEVIMEKHPGDLISFLSSLSTTASTTHNILLKDMLDQRIETPRNQVALKVVSIAKLAFSCLETNPKSRPTMQEVSHELSIERAPMSEVFDTLTVGSLLFNSA</sequence>
<keyword evidence="3" id="KW-0723">Serine/threonine-protein kinase</keyword>
<evidence type="ECO:0000256" key="11">
    <source>
        <dbReference type="ARBA" id="ARBA00022777"/>
    </source>
</evidence>
<evidence type="ECO:0000256" key="14">
    <source>
        <dbReference type="ARBA" id="ARBA00023136"/>
    </source>
</evidence>
<dbReference type="SUPFAM" id="SSF52058">
    <property type="entry name" value="L domain-like"/>
    <property type="match status" value="2"/>
</dbReference>
<dbReference type="GO" id="GO:0016020">
    <property type="term" value="C:membrane"/>
    <property type="evidence" value="ECO:0007669"/>
    <property type="project" value="UniProtKB-SubCell"/>
</dbReference>
<dbReference type="InterPro" id="IPR032675">
    <property type="entry name" value="LRR_dom_sf"/>
</dbReference>
<keyword evidence="7 19" id="KW-0812">Transmembrane</keyword>
<dbReference type="FunFam" id="3.80.10.10:FF:000177">
    <property type="entry name" value="Leucine-rich repeat receptor-like serine/threonine-protein kinase At1g17230"/>
    <property type="match status" value="1"/>
</dbReference>
<evidence type="ECO:0000256" key="15">
    <source>
        <dbReference type="ARBA" id="ARBA00023170"/>
    </source>
</evidence>
<dbReference type="Gene3D" id="3.80.10.10">
    <property type="entry name" value="Ribonuclease Inhibitor"/>
    <property type="match status" value="2"/>
</dbReference>
<keyword evidence="5" id="KW-0433">Leucine-rich repeat</keyword>
<evidence type="ECO:0000313" key="22">
    <source>
        <dbReference type="Proteomes" id="UP000237347"/>
    </source>
</evidence>
<evidence type="ECO:0000256" key="13">
    <source>
        <dbReference type="ARBA" id="ARBA00022989"/>
    </source>
</evidence>
<dbReference type="Pfam" id="PF07714">
    <property type="entry name" value="PK_Tyr_Ser-Thr"/>
    <property type="match status" value="1"/>
</dbReference>
<dbReference type="InterPro" id="IPR055414">
    <property type="entry name" value="LRR_R13L4/SHOC2-like"/>
</dbReference>
<keyword evidence="22" id="KW-1185">Reference proteome</keyword>
<keyword evidence="8" id="KW-0732">Signal</keyword>
<keyword evidence="14 19" id="KW-0472">Membrane</keyword>
<keyword evidence="13 19" id="KW-1133">Transmembrane helix</keyword>
<evidence type="ECO:0000256" key="19">
    <source>
        <dbReference type="SAM" id="Phobius"/>
    </source>
</evidence>
<evidence type="ECO:0000256" key="16">
    <source>
        <dbReference type="ARBA" id="ARBA00023180"/>
    </source>
</evidence>
<keyword evidence="16" id="KW-0325">Glycoprotein</keyword>
<organism evidence="21 22">
    <name type="scientific">Quercus suber</name>
    <name type="common">Cork oak</name>
    <dbReference type="NCBI Taxonomy" id="58331"/>
    <lineage>
        <taxon>Eukaryota</taxon>
        <taxon>Viridiplantae</taxon>
        <taxon>Streptophyta</taxon>
        <taxon>Embryophyta</taxon>
        <taxon>Tracheophyta</taxon>
        <taxon>Spermatophyta</taxon>
        <taxon>Magnoliopsida</taxon>
        <taxon>eudicotyledons</taxon>
        <taxon>Gunneridae</taxon>
        <taxon>Pentapetalae</taxon>
        <taxon>rosids</taxon>
        <taxon>fabids</taxon>
        <taxon>Fagales</taxon>
        <taxon>Fagaceae</taxon>
        <taxon>Quercus</taxon>
    </lineage>
</organism>
<keyword evidence="4" id="KW-0597">Phosphoprotein</keyword>
<dbReference type="GO" id="GO:0009791">
    <property type="term" value="P:post-embryonic development"/>
    <property type="evidence" value="ECO:0007669"/>
    <property type="project" value="UniProtKB-ARBA"/>
</dbReference>
<evidence type="ECO:0000256" key="9">
    <source>
        <dbReference type="ARBA" id="ARBA00022737"/>
    </source>
</evidence>
<accession>A0AAW0LNF2</accession>
<evidence type="ECO:0000256" key="17">
    <source>
        <dbReference type="ARBA" id="ARBA00047899"/>
    </source>
</evidence>
<dbReference type="PROSITE" id="PS00109">
    <property type="entry name" value="PROTEIN_KINASE_TYR"/>
    <property type="match status" value="1"/>
</dbReference>
<keyword evidence="6" id="KW-0808">Transferase</keyword>
<dbReference type="GO" id="GO:0051707">
    <property type="term" value="P:response to other organism"/>
    <property type="evidence" value="ECO:0007669"/>
    <property type="project" value="UniProtKB-ARBA"/>
</dbReference>